<dbReference type="Gene3D" id="2.30.40.10">
    <property type="entry name" value="Urease, subunit C, domain 1"/>
    <property type="match status" value="1"/>
</dbReference>
<evidence type="ECO:0000256" key="1">
    <source>
        <dbReference type="SAM" id="SignalP"/>
    </source>
</evidence>
<dbReference type="EMBL" id="PYMA01000010">
    <property type="protein sequence ID" value="PSW18566.1"/>
    <property type="molecule type" value="Genomic_DNA"/>
</dbReference>
<dbReference type="InterPro" id="IPR013108">
    <property type="entry name" value="Amidohydro_3"/>
</dbReference>
<dbReference type="GO" id="GO:0016810">
    <property type="term" value="F:hydrolase activity, acting on carbon-nitrogen (but not peptide) bonds"/>
    <property type="evidence" value="ECO:0007669"/>
    <property type="project" value="InterPro"/>
</dbReference>
<evidence type="ECO:0000259" key="2">
    <source>
        <dbReference type="Pfam" id="PF07969"/>
    </source>
</evidence>
<dbReference type="Pfam" id="PF07969">
    <property type="entry name" value="Amidohydro_3"/>
    <property type="match status" value="1"/>
</dbReference>
<keyword evidence="1" id="KW-0732">Signal</keyword>
<dbReference type="Gene3D" id="3.20.20.140">
    <property type="entry name" value="Metal-dependent hydrolases"/>
    <property type="match status" value="1"/>
</dbReference>
<evidence type="ECO:0000313" key="3">
    <source>
        <dbReference type="EMBL" id="PSW18566.1"/>
    </source>
</evidence>
<dbReference type="InterPro" id="IPR033932">
    <property type="entry name" value="YtcJ-like"/>
</dbReference>
<feature type="signal peptide" evidence="1">
    <location>
        <begin position="1"/>
        <end position="23"/>
    </location>
</feature>
<dbReference type="InterPro" id="IPR032466">
    <property type="entry name" value="Metal_Hydrolase"/>
</dbReference>
<keyword evidence="3" id="KW-0378">Hydrolase</keyword>
<name>A0A2T3NQL1_9GAMM</name>
<organism evidence="3 4">
    <name type="scientific">Photobacterium sanctipauli</name>
    <dbReference type="NCBI Taxonomy" id="1342794"/>
    <lineage>
        <taxon>Bacteria</taxon>
        <taxon>Pseudomonadati</taxon>
        <taxon>Pseudomonadota</taxon>
        <taxon>Gammaproteobacteria</taxon>
        <taxon>Vibrionales</taxon>
        <taxon>Vibrionaceae</taxon>
        <taxon>Photobacterium</taxon>
    </lineage>
</organism>
<dbReference type="PANTHER" id="PTHR22642:SF2">
    <property type="entry name" value="PROTEIN LONG AFTER FAR-RED 3"/>
    <property type="match status" value="1"/>
</dbReference>
<evidence type="ECO:0000313" key="4">
    <source>
        <dbReference type="Proteomes" id="UP000241771"/>
    </source>
</evidence>
<protein>
    <submittedName>
        <fullName evidence="3">Amidohydrolase</fullName>
    </submittedName>
</protein>
<dbReference type="Gene3D" id="3.10.310.70">
    <property type="match status" value="1"/>
</dbReference>
<dbReference type="Proteomes" id="UP000241771">
    <property type="component" value="Unassembled WGS sequence"/>
</dbReference>
<dbReference type="RefSeq" id="WP_107272205.1">
    <property type="nucleotide sequence ID" value="NZ_PYMA01000010.1"/>
</dbReference>
<dbReference type="SUPFAM" id="SSF51338">
    <property type="entry name" value="Composite domain of metallo-dependent hydrolases"/>
    <property type="match status" value="1"/>
</dbReference>
<sequence length="576" mass="63834">MKTKTLPMTALIALAMAPSYSHAQTTEQFADTIYRNAQVITMDPEFKQAGSIAIKDGVILSVGSNEQIAKFQGQDTTLRDLGGKTIVPGFIDSHGHFSIVAQTLNYANLAPSPIGNSNSIPQLIKEMEQFWQGKDVAKGQWLIGTGYDDSLLAENTHPTRHDLDKISTTQPIAIIHASYHLAVVNSKGLELLGFDTNTPDPDGGKIVREPGSKQPNGVLEETAMKKPLRMVMTPTNNLSQLIDNFKQTQNYYASFGITTAQEGAASYNTIKSYEQLAKRSQLYLDIAAYPTWDAFARLKMEGYKPAKSYTNNFRIAGIKITLDGSPQGRTAFMTKPYKTPPKGEAKSYIGYPTLEKDFLISKLGNYLDNNYQFIVHTNGDASVDMYLEALEAVIDEQTDLSQIRPVSIHSQTTRDDQLERMAELNMIPSFFSAHTYFWGDWHNDVVFGKERAMRISPTGSATKLNIPYTTHNDSPVVDPDILRLMYNTVNRVTRSGKVLGHDQQATPYEALASVTINAAYQNHEEHKKGSITAGKLADLVILSDNPLTIDKTQISNIKVLETIKSGQSIYQSTEEI</sequence>
<gene>
    <name evidence="3" type="ORF">C9I98_15995</name>
</gene>
<accession>A0A2T3NQL1</accession>
<feature type="chain" id="PRO_5015728961" evidence="1">
    <location>
        <begin position="24"/>
        <end position="576"/>
    </location>
</feature>
<reference evidence="3 4" key="1">
    <citation type="submission" date="2018-01" db="EMBL/GenBank/DDBJ databases">
        <title>Whole genome sequencing of Histamine producing bacteria.</title>
        <authorList>
            <person name="Butler K."/>
        </authorList>
    </citation>
    <scope>NUCLEOTIDE SEQUENCE [LARGE SCALE GENOMIC DNA]</scope>
    <source>
        <strain evidence="3 4">DSM 100436</strain>
    </source>
</reference>
<dbReference type="AlphaFoldDB" id="A0A2T3NQL1"/>
<comment type="caution">
    <text evidence="3">The sequence shown here is derived from an EMBL/GenBank/DDBJ whole genome shotgun (WGS) entry which is preliminary data.</text>
</comment>
<feature type="domain" description="Amidohydrolase 3" evidence="2">
    <location>
        <begin position="79"/>
        <end position="570"/>
    </location>
</feature>
<proteinExistence type="predicted"/>
<dbReference type="CDD" id="cd01300">
    <property type="entry name" value="YtcJ_like"/>
    <property type="match status" value="1"/>
</dbReference>
<dbReference type="PANTHER" id="PTHR22642">
    <property type="entry name" value="IMIDAZOLONEPROPIONASE"/>
    <property type="match status" value="1"/>
</dbReference>
<dbReference type="InterPro" id="IPR011059">
    <property type="entry name" value="Metal-dep_hydrolase_composite"/>
</dbReference>
<dbReference type="SUPFAM" id="SSF51556">
    <property type="entry name" value="Metallo-dependent hydrolases"/>
    <property type="match status" value="1"/>
</dbReference>
<keyword evidence="4" id="KW-1185">Reference proteome</keyword>